<comment type="similarity">
    <text evidence="2">Belongs to the replication factor A protein 3 family.</text>
</comment>
<dbReference type="RefSeq" id="XP_033456828.1">
    <property type="nucleotide sequence ID" value="XM_033605586.1"/>
</dbReference>
<keyword evidence="3" id="KW-0539">Nucleus</keyword>
<organism evidence="5">
    <name type="scientific">Dissoconium aciculare CBS 342.82</name>
    <dbReference type="NCBI Taxonomy" id="1314786"/>
    <lineage>
        <taxon>Eukaryota</taxon>
        <taxon>Fungi</taxon>
        <taxon>Dikarya</taxon>
        <taxon>Ascomycota</taxon>
        <taxon>Pezizomycotina</taxon>
        <taxon>Dothideomycetes</taxon>
        <taxon>Dothideomycetidae</taxon>
        <taxon>Mycosphaerellales</taxon>
        <taxon>Dissoconiaceae</taxon>
        <taxon>Dissoconium</taxon>
    </lineage>
</organism>
<dbReference type="Proteomes" id="UP000504637">
    <property type="component" value="Unplaced"/>
</dbReference>
<dbReference type="InterPro" id="IPR013970">
    <property type="entry name" value="Rfa2"/>
</dbReference>
<sequence length="109" mass="12254">MSESTPRINAQYLEQFSHRTVRIVGKVRQLRGEQATIDASGTINVHLNRESHLQLNHAVEIIGKVQQDLSVRVLSSTDLGPEGSVDFAAIDAVVDATHRYHEIFYEKQD</sequence>
<comment type="subcellular location">
    <subcellularLocation>
        <location evidence="1">Nucleus</location>
    </subcellularLocation>
</comment>
<dbReference type="GeneID" id="54363386"/>
<dbReference type="GO" id="GO:0035861">
    <property type="term" value="C:site of double-strand break"/>
    <property type="evidence" value="ECO:0007669"/>
    <property type="project" value="TreeGrafter"/>
</dbReference>
<dbReference type="GO" id="GO:0006289">
    <property type="term" value="P:nucleotide-excision repair"/>
    <property type="evidence" value="ECO:0007669"/>
    <property type="project" value="TreeGrafter"/>
</dbReference>
<protein>
    <submittedName>
        <fullName evidence="5">Replication factor A protein 3</fullName>
    </submittedName>
</protein>
<dbReference type="AlphaFoldDB" id="A0A6J3LYT0"/>
<dbReference type="PANTHER" id="PTHR15114">
    <property type="entry name" value="REPLICATION PROTEIN A3"/>
    <property type="match status" value="1"/>
</dbReference>
<evidence type="ECO:0000313" key="4">
    <source>
        <dbReference type="Proteomes" id="UP000504637"/>
    </source>
</evidence>
<dbReference type="FunFam" id="2.40.50.140:FF:000271">
    <property type="entry name" value="Similar to ssDNA binding protein Ssb3"/>
    <property type="match status" value="1"/>
</dbReference>
<dbReference type="GO" id="GO:0006284">
    <property type="term" value="P:base-excision repair"/>
    <property type="evidence" value="ECO:0007669"/>
    <property type="project" value="TreeGrafter"/>
</dbReference>
<dbReference type="CDD" id="cd04479">
    <property type="entry name" value="RPA3"/>
    <property type="match status" value="1"/>
</dbReference>
<dbReference type="GO" id="GO:0003697">
    <property type="term" value="F:single-stranded DNA binding"/>
    <property type="evidence" value="ECO:0007669"/>
    <property type="project" value="TreeGrafter"/>
</dbReference>
<dbReference type="InterPro" id="IPR012340">
    <property type="entry name" value="NA-bd_OB-fold"/>
</dbReference>
<dbReference type="SUPFAM" id="SSF50249">
    <property type="entry name" value="Nucleic acid-binding proteins"/>
    <property type="match status" value="1"/>
</dbReference>
<reference evidence="5" key="2">
    <citation type="submission" date="2020-04" db="EMBL/GenBank/DDBJ databases">
        <authorList>
            <consortium name="NCBI Genome Project"/>
        </authorList>
    </citation>
    <scope>NUCLEOTIDE SEQUENCE</scope>
    <source>
        <strain evidence="5">CBS 342.82</strain>
    </source>
</reference>
<evidence type="ECO:0000313" key="5">
    <source>
        <dbReference type="RefSeq" id="XP_033456828.1"/>
    </source>
</evidence>
<dbReference type="GO" id="GO:0003684">
    <property type="term" value="F:damaged DNA binding"/>
    <property type="evidence" value="ECO:0007669"/>
    <property type="project" value="TreeGrafter"/>
</dbReference>
<evidence type="ECO:0000256" key="2">
    <source>
        <dbReference type="ARBA" id="ARBA00009761"/>
    </source>
</evidence>
<dbReference type="OrthoDB" id="188186at2759"/>
<dbReference type="GO" id="GO:0005662">
    <property type="term" value="C:DNA replication factor A complex"/>
    <property type="evidence" value="ECO:0007669"/>
    <property type="project" value="TreeGrafter"/>
</dbReference>
<gene>
    <name evidence="5" type="ORF">K489DRAFT_383363</name>
</gene>
<dbReference type="GO" id="GO:0006298">
    <property type="term" value="P:mismatch repair"/>
    <property type="evidence" value="ECO:0007669"/>
    <property type="project" value="TreeGrafter"/>
</dbReference>
<evidence type="ECO:0000256" key="1">
    <source>
        <dbReference type="ARBA" id="ARBA00004123"/>
    </source>
</evidence>
<dbReference type="GO" id="GO:0000724">
    <property type="term" value="P:double-strand break repair via homologous recombination"/>
    <property type="evidence" value="ECO:0007669"/>
    <property type="project" value="TreeGrafter"/>
</dbReference>
<evidence type="ECO:0000256" key="3">
    <source>
        <dbReference type="ARBA" id="ARBA00023242"/>
    </source>
</evidence>
<reference evidence="5" key="3">
    <citation type="submission" date="2025-08" db="UniProtKB">
        <authorList>
            <consortium name="RefSeq"/>
        </authorList>
    </citation>
    <scope>IDENTIFICATION</scope>
    <source>
        <strain evidence="5">CBS 342.82</strain>
    </source>
</reference>
<reference evidence="5" key="1">
    <citation type="submission" date="2020-01" db="EMBL/GenBank/DDBJ databases">
        <authorList>
            <consortium name="DOE Joint Genome Institute"/>
            <person name="Haridas S."/>
            <person name="Albert R."/>
            <person name="Binder M."/>
            <person name="Bloem J."/>
            <person name="Labutti K."/>
            <person name="Salamov A."/>
            <person name="Andreopoulos B."/>
            <person name="Baker S.E."/>
            <person name="Barry K."/>
            <person name="Bills G."/>
            <person name="Bluhm B.H."/>
            <person name="Cannon C."/>
            <person name="Castanera R."/>
            <person name="Culley D.E."/>
            <person name="Daum C."/>
            <person name="Ezra D."/>
            <person name="Gonzalez J.B."/>
            <person name="Henrissat B."/>
            <person name="Kuo A."/>
            <person name="Liang C."/>
            <person name="Lipzen A."/>
            <person name="Lutzoni F."/>
            <person name="Magnuson J."/>
            <person name="Mondo S."/>
            <person name="Nolan M."/>
            <person name="Ohm R."/>
            <person name="Pangilinan J."/>
            <person name="Park H.-J."/>
            <person name="Ramirez L."/>
            <person name="Alfaro M."/>
            <person name="Sun H."/>
            <person name="Tritt A."/>
            <person name="Yoshinaga Y."/>
            <person name="Zwiers L.-H."/>
            <person name="Turgeon B.G."/>
            <person name="Goodwin S.B."/>
            <person name="Spatafora J.W."/>
            <person name="Crous P.W."/>
            <person name="Grigoriev I.V."/>
        </authorList>
    </citation>
    <scope>NUCLEOTIDE SEQUENCE</scope>
    <source>
        <strain evidence="5">CBS 342.82</strain>
    </source>
</reference>
<dbReference type="GO" id="GO:0006260">
    <property type="term" value="P:DNA replication"/>
    <property type="evidence" value="ECO:0007669"/>
    <property type="project" value="InterPro"/>
</dbReference>
<dbReference type="PANTHER" id="PTHR15114:SF1">
    <property type="entry name" value="REPLICATION PROTEIN A 14 KDA SUBUNIT"/>
    <property type="match status" value="1"/>
</dbReference>
<keyword evidence="4" id="KW-1185">Reference proteome</keyword>
<dbReference type="Pfam" id="PF08661">
    <property type="entry name" value="Rep_fac-A_3"/>
    <property type="match status" value="1"/>
</dbReference>
<dbReference type="Gene3D" id="2.40.50.140">
    <property type="entry name" value="Nucleic acid-binding proteins"/>
    <property type="match status" value="1"/>
</dbReference>
<accession>A0A6J3LYT0</accession>
<proteinExistence type="inferred from homology"/>
<name>A0A6J3LYT0_9PEZI</name>